<sequence length="127" mass="14135">MADPGQPRFSADPTNDAVRRKLLQKLSINSKSPALAEMARELLAGRITPREVMTSSSYASALEPGVAQFQEWYGGLSDEQRAEQEELGRAALDRLAGEPETPPARTRRQNPPEGYEDEDFSDRSWLT</sequence>
<keyword evidence="3" id="KW-1185">Reference proteome</keyword>
<evidence type="ECO:0000313" key="3">
    <source>
        <dbReference type="Proteomes" id="UP001285521"/>
    </source>
</evidence>
<evidence type="ECO:0000313" key="2">
    <source>
        <dbReference type="EMBL" id="MDX8033279.1"/>
    </source>
</evidence>
<dbReference type="RefSeq" id="WP_319968303.1">
    <property type="nucleotide sequence ID" value="NZ_JAXAVW010000019.1"/>
</dbReference>
<dbReference type="EMBL" id="JAXAVW010000019">
    <property type="protein sequence ID" value="MDX8033279.1"/>
    <property type="molecule type" value="Genomic_DNA"/>
</dbReference>
<feature type="compositionally biased region" description="Basic and acidic residues" evidence="1">
    <location>
        <begin position="78"/>
        <end position="97"/>
    </location>
</feature>
<proteinExistence type="predicted"/>
<accession>A0ABU4T5B9</accession>
<evidence type="ECO:0000256" key="1">
    <source>
        <dbReference type="SAM" id="MobiDB-lite"/>
    </source>
</evidence>
<feature type="region of interest" description="Disordered" evidence="1">
    <location>
        <begin position="77"/>
        <end position="127"/>
    </location>
</feature>
<reference evidence="2 3" key="1">
    <citation type="submission" date="2023-11" db="EMBL/GenBank/DDBJ databases">
        <title>Lentzea sokolovensis, sp. nov., Lentzea kristufkii, sp. nov., and Lentzea miocenensis, sp. nov., rare actinobacteria from Sokolov Coal Basin, Miocene lacustrine sediment, Czech Republic.</title>
        <authorList>
            <person name="Lara A."/>
            <person name="Kotroba L."/>
            <person name="Nouioui I."/>
            <person name="Neumann-Schaal M."/>
            <person name="Mast Y."/>
            <person name="Chronakova A."/>
        </authorList>
    </citation>
    <scope>NUCLEOTIDE SEQUENCE [LARGE SCALE GENOMIC DNA]</scope>
    <source>
        <strain evidence="2 3">BCCO 10_0856</strain>
    </source>
</reference>
<dbReference type="Proteomes" id="UP001285521">
    <property type="component" value="Unassembled WGS sequence"/>
</dbReference>
<reference evidence="2 3" key="2">
    <citation type="submission" date="2023-11" db="EMBL/GenBank/DDBJ databases">
        <authorList>
            <person name="Lara A.C."/>
            <person name="Chronakova A."/>
        </authorList>
    </citation>
    <scope>NUCLEOTIDE SEQUENCE [LARGE SCALE GENOMIC DNA]</scope>
    <source>
        <strain evidence="2 3">BCCO 10_0856</strain>
    </source>
</reference>
<comment type="caution">
    <text evidence="2">The sequence shown here is derived from an EMBL/GenBank/DDBJ whole genome shotgun (WGS) entry which is preliminary data.</text>
</comment>
<organism evidence="2 3">
    <name type="scientific">Lentzea miocenica</name>
    <dbReference type="NCBI Taxonomy" id="3095431"/>
    <lineage>
        <taxon>Bacteria</taxon>
        <taxon>Bacillati</taxon>
        <taxon>Actinomycetota</taxon>
        <taxon>Actinomycetes</taxon>
        <taxon>Pseudonocardiales</taxon>
        <taxon>Pseudonocardiaceae</taxon>
        <taxon>Lentzea</taxon>
    </lineage>
</organism>
<name>A0ABU4T5B9_9PSEU</name>
<gene>
    <name evidence="2" type="ORF">SK803_23930</name>
</gene>
<protein>
    <submittedName>
        <fullName evidence="2">Uncharacterized protein</fullName>
    </submittedName>
</protein>